<dbReference type="OrthoDB" id="272202at2759"/>
<keyword evidence="5" id="KW-0966">Cell projection</keyword>
<name>A0A6A4VLC2_AMPAM</name>
<proteinExistence type="predicted"/>
<keyword evidence="2" id="KW-0963">Cytoplasm</keyword>
<dbReference type="PANTHER" id="PTHR13159">
    <property type="entry name" value="RADIAL SPOKEHEAD-RELATED"/>
    <property type="match status" value="1"/>
</dbReference>
<comment type="subcellular location">
    <subcellularLocation>
        <location evidence="1">Cytoplasm</location>
        <location evidence="1">Cytoskeleton</location>
        <location evidence="1">Cilium axoneme</location>
    </subcellularLocation>
</comment>
<keyword evidence="4" id="KW-0206">Cytoskeleton</keyword>
<evidence type="ECO:0000256" key="5">
    <source>
        <dbReference type="ARBA" id="ARBA00023273"/>
    </source>
</evidence>
<gene>
    <name evidence="7" type="primary">Rsph4a_1</name>
    <name evidence="7" type="ORF">FJT64_005397</name>
</gene>
<dbReference type="Proteomes" id="UP000440578">
    <property type="component" value="Unassembled WGS sequence"/>
</dbReference>
<dbReference type="InterPro" id="IPR006802">
    <property type="entry name" value="Radial_spoke"/>
</dbReference>
<dbReference type="GO" id="GO:0001534">
    <property type="term" value="C:radial spoke"/>
    <property type="evidence" value="ECO:0007669"/>
    <property type="project" value="InterPro"/>
</dbReference>
<evidence type="ECO:0000256" key="1">
    <source>
        <dbReference type="ARBA" id="ARBA00004430"/>
    </source>
</evidence>
<dbReference type="EMBL" id="VIIS01001511">
    <property type="protein sequence ID" value="KAF0297147.1"/>
    <property type="molecule type" value="Genomic_DNA"/>
</dbReference>
<feature type="region of interest" description="Disordered" evidence="6">
    <location>
        <begin position="26"/>
        <end position="86"/>
    </location>
</feature>
<evidence type="ECO:0000313" key="8">
    <source>
        <dbReference type="Proteomes" id="UP000440578"/>
    </source>
</evidence>
<evidence type="ECO:0000313" key="7">
    <source>
        <dbReference type="EMBL" id="KAF0297147.1"/>
    </source>
</evidence>
<dbReference type="GO" id="GO:0035082">
    <property type="term" value="P:axoneme assembly"/>
    <property type="evidence" value="ECO:0007669"/>
    <property type="project" value="TreeGrafter"/>
</dbReference>
<dbReference type="AlphaFoldDB" id="A0A6A4VLC2"/>
<dbReference type="Pfam" id="PF04712">
    <property type="entry name" value="Radial_spoke"/>
    <property type="match status" value="1"/>
</dbReference>
<reference evidence="7 8" key="1">
    <citation type="submission" date="2019-07" db="EMBL/GenBank/DDBJ databases">
        <title>Draft genome assembly of a fouling barnacle, Amphibalanus amphitrite (Darwin, 1854): The first reference genome for Thecostraca.</title>
        <authorList>
            <person name="Kim W."/>
        </authorList>
    </citation>
    <scope>NUCLEOTIDE SEQUENCE [LARGE SCALE GENOMIC DNA]</scope>
    <source>
        <strain evidence="7">SNU_AA5</strain>
        <tissue evidence="7">Soma without cirri and trophi</tissue>
    </source>
</reference>
<feature type="compositionally biased region" description="Acidic residues" evidence="6">
    <location>
        <begin position="28"/>
        <end position="67"/>
    </location>
</feature>
<sequence length="378" mass="42330">MRETRLQKVRFWGKVLGMEKNYYVAEAEFQEGEEPEEEEDAPIDEELPDLPTDEAMDELGEEEEEREPADPVVKYTPPPKPPVEPYGTGANKKVYFVTNGPGCRWVRLPNVTPTEIFVARRIKKLFTGNLDNPVLTYPPFPGTEKNYLRAQIARITAGTHVSPLGFYQFDEEEEADLGDEESPQNCVENPEFEPIPVRELAAADLSQWCHHTLHILPQGRCQWWNPSTRGEDEEEVEEEEEEEAPAEPEVGPPLLTALSEDATMEGNAGLGGPHVLPPLLGPRLWRSSDPRSGPEPWPSATARSSTTSTSGTGHKFSSANYSPEPPPGRDVCYPPHQDTNHATDPTPEEEADFLAAQRGEEEEEEEGEDEEDEEDDED</sequence>
<feature type="compositionally biased region" description="Acidic residues" evidence="6">
    <location>
        <begin position="360"/>
        <end position="378"/>
    </location>
</feature>
<comment type="caution">
    <text evidence="7">The sequence shown here is derived from an EMBL/GenBank/DDBJ whole genome shotgun (WGS) entry which is preliminary data.</text>
</comment>
<dbReference type="GO" id="GO:0060294">
    <property type="term" value="P:cilium movement involved in cell motility"/>
    <property type="evidence" value="ECO:0007669"/>
    <property type="project" value="InterPro"/>
</dbReference>
<evidence type="ECO:0000256" key="3">
    <source>
        <dbReference type="ARBA" id="ARBA00023069"/>
    </source>
</evidence>
<accession>A0A6A4VLC2</accession>
<feature type="compositionally biased region" description="Low complexity" evidence="6">
    <location>
        <begin position="299"/>
        <end position="313"/>
    </location>
</feature>
<organism evidence="7 8">
    <name type="scientific">Amphibalanus amphitrite</name>
    <name type="common">Striped barnacle</name>
    <name type="synonym">Balanus amphitrite</name>
    <dbReference type="NCBI Taxonomy" id="1232801"/>
    <lineage>
        <taxon>Eukaryota</taxon>
        <taxon>Metazoa</taxon>
        <taxon>Ecdysozoa</taxon>
        <taxon>Arthropoda</taxon>
        <taxon>Crustacea</taxon>
        <taxon>Multicrustacea</taxon>
        <taxon>Cirripedia</taxon>
        <taxon>Thoracica</taxon>
        <taxon>Thoracicalcarea</taxon>
        <taxon>Balanomorpha</taxon>
        <taxon>Balanoidea</taxon>
        <taxon>Balanidae</taxon>
        <taxon>Amphibalaninae</taxon>
        <taxon>Amphibalanus</taxon>
    </lineage>
</organism>
<evidence type="ECO:0000256" key="6">
    <source>
        <dbReference type="SAM" id="MobiDB-lite"/>
    </source>
</evidence>
<protein>
    <submittedName>
        <fullName evidence="7">Radial spoke head protein 4 A</fullName>
    </submittedName>
</protein>
<feature type="region of interest" description="Disordered" evidence="6">
    <location>
        <begin position="221"/>
        <end position="378"/>
    </location>
</feature>
<keyword evidence="8" id="KW-1185">Reference proteome</keyword>
<feature type="compositionally biased region" description="Acidic residues" evidence="6">
    <location>
        <begin position="231"/>
        <end position="246"/>
    </location>
</feature>
<evidence type="ECO:0000256" key="2">
    <source>
        <dbReference type="ARBA" id="ARBA00022490"/>
    </source>
</evidence>
<keyword evidence="3" id="KW-0969">Cilium</keyword>
<evidence type="ECO:0000256" key="4">
    <source>
        <dbReference type="ARBA" id="ARBA00023212"/>
    </source>
</evidence>
<dbReference type="PANTHER" id="PTHR13159:SF0">
    <property type="entry name" value="RADIAL SPOKE HEAD 6 HOMOLOG A"/>
    <property type="match status" value="1"/>
</dbReference>